<organism evidence="2 3">
    <name type="scientific">Trichophyton interdigitale (strain MR816)</name>
    <dbReference type="NCBI Taxonomy" id="1215338"/>
    <lineage>
        <taxon>Eukaryota</taxon>
        <taxon>Fungi</taxon>
        <taxon>Dikarya</taxon>
        <taxon>Ascomycota</taxon>
        <taxon>Pezizomycotina</taxon>
        <taxon>Eurotiomycetes</taxon>
        <taxon>Eurotiomycetidae</taxon>
        <taxon>Onygenales</taxon>
        <taxon>Arthrodermataceae</taxon>
        <taxon>Trichophyton</taxon>
    </lineage>
</organism>
<dbReference type="OrthoDB" id="4174280at2759"/>
<evidence type="ECO:0000256" key="1">
    <source>
        <dbReference type="SAM" id="Coils"/>
    </source>
</evidence>
<dbReference type="Proteomes" id="UP000024533">
    <property type="component" value="Unassembled WGS sequence"/>
</dbReference>
<keyword evidence="3" id="KW-1185">Reference proteome</keyword>
<protein>
    <submittedName>
        <fullName evidence="2">Uncharacterized protein</fullName>
    </submittedName>
</protein>
<feature type="coiled-coil region" evidence="1">
    <location>
        <begin position="28"/>
        <end position="69"/>
    </location>
</feature>
<accession>A0A059JIN3</accession>
<dbReference type="EMBL" id="AOKY01000056">
    <property type="protein sequence ID" value="KDB27543.1"/>
    <property type="molecule type" value="Genomic_DNA"/>
</dbReference>
<comment type="caution">
    <text evidence="2">The sequence shown here is derived from an EMBL/GenBank/DDBJ whole genome shotgun (WGS) entry which is preliminary data.</text>
</comment>
<proteinExistence type="predicted"/>
<reference evidence="2 3" key="1">
    <citation type="submission" date="2014-02" db="EMBL/GenBank/DDBJ databases">
        <title>The Genome Sequence of Trichophyton interdigitale MR816.</title>
        <authorList>
            <consortium name="The Broad Institute Genomics Platform"/>
            <person name="Cuomo C.A."/>
            <person name="White T.C."/>
            <person name="Graser Y."/>
            <person name="Martinez-Rossi N."/>
            <person name="Heitman J."/>
            <person name="Young S.K."/>
            <person name="Zeng Q."/>
            <person name="Gargeya S."/>
            <person name="Abouelleil A."/>
            <person name="Alvarado L."/>
            <person name="Chapman S.B."/>
            <person name="Gainer-Dewar J."/>
            <person name="Goldberg J."/>
            <person name="Griggs A."/>
            <person name="Gujja S."/>
            <person name="Hansen M."/>
            <person name="Howarth C."/>
            <person name="Imamovic A."/>
            <person name="Larimer J."/>
            <person name="Martinez D."/>
            <person name="Murphy C."/>
            <person name="Pearson M.D."/>
            <person name="Persinoti G."/>
            <person name="Poon T."/>
            <person name="Priest M."/>
            <person name="Roberts A.D."/>
            <person name="Saif S."/>
            <person name="Shea T.D."/>
            <person name="Sykes S.N."/>
            <person name="Wortman J."/>
            <person name="Nusbaum C."/>
            <person name="Birren B."/>
        </authorList>
    </citation>
    <scope>NUCLEOTIDE SEQUENCE [LARGE SCALE GENOMIC DNA]</scope>
    <source>
        <strain evidence="2 3">MR816</strain>
    </source>
</reference>
<keyword evidence="1" id="KW-0175">Coiled coil</keyword>
<dbReference type="AlphaFoldDB" id="A0A059JIN3"/>
<gene>
    <name evidence="2" type="ORF">H109_00704</name>
</gene>
<dbReference type="HOGENOM" id="CLU_109660_0_0_1"/>
<sequence>MAPAADMVVDETKRLVGNRAGLGLLQTLQSMQQHLASIDQELKQFREEARQYSKEAKQFREEARQFREEARERHIMTWMLLRSPLYKRNAVAHGGSILVDLDILRFLTNGDASEFSIWTGGFESIYGMPYSHCKLISRESKMVQLADARADLKLLDIFEDDYRRAYLPKCDAIIKLWKAAIDNGQDPEGVFGTPAVAGIMRSFSSAQSK</sequence>
<dbReference type="OMA" id="ETKQYYG"/>
<evidence type="ECO:0000313" key="2">
    <source>
        <dbReference type="EMBL" id="KDB27543.1"/>
    </source>
</evidence>
<name>A0A059JIN3_TRIIM</name>
<evidence type="ECO:0000313" key="3">
    <source>
        <dbReference type="Proteomes" id="UP000024533"/>
    </source>
</evidence>